<evidence type="ECO:0000256" key="2">
    <source>
        <dbReference type="ARBA" id="ARBA00022840"/>
    </source>
</evidence>
<evidence type="ECO:0000313" key="6">
    <source>
        <dbReference type="Proteomes" id="UP001470230"/>
    </source>
</evidence>
<dbReference type="InterPro" id="IPR008271">
    <property type="entry name" value="Ser/Thr_kinase_AS"/>
</dbReference>
<dbReference type="InterPro" id="IPR011009">
    <property type="entry name" value="Kinase-like_dom_sf"/>
</dbReference>
<evidence type="ECO:0000256" key="1">
    <source>
        <dbReference type="ARBA" id="ARBA00022741"/>
    </source>
</evidence>
<evidence type="ECO:0000256" key="3">
    <source>
        <dbReference type="PROSITE-ProRule" id="PRU10141"/>
    </source>
</evidence>
<dbReference type="Pfam" id="PF13306">
    <property type="entry name" value="LRR_5"/>
    <property type="match status" value="1"/>
</dbReference>
<organism evidence="5 6">
    <name type="scientific">Tritrichomonas musculus</name>
    <dbReference type="NCBI Taxonomy" id="1915356"/>
    <lineage>
        <taxon>Eukaryota</taxon>
        <taxon>Metamonada</taxon>
        <taxon>Parabasalia</taxon>
        <taxon>Tritrichomonadida</taxon>
        <taxon>Tritrichomonadidae</taxon>
        <taxon>Tritrichomonas</taxon>
    </lineage>
</organism>
<dbReference type="Pfam" id="PF00069">
    <property type="entry name" value="Pkinase"/>
    <property type="match status" value="1"/>
</dbReference>
<dbReference type="PROSITE" id="PS00107">
    <property type="entry name" value="PROTEIN_KINASE_ATP"/>
    <property type="match status" value="1"/>
</dbReference>
<evidence type="ECO:0000313" key="5">
    <source>
        <dbReference type="EMBL" id="KAK8881320.1"/>
    </source>
</evidence>
<dbReference type="Gene3D" id="1.10.510.10">
    <property type="entry name" value="Transferase(Phosphotransferase) domain 1"/>
    <property type="match status" value="1"/>
</dbReference>
<reference evidence="5 6" key="1">
    <citation type="submission" date="2024-04" db="EMBL/GenBank/DDBJ databases">
        <title>Tritrichomonas musculus Genome.</title>
        <authorList>
            <person name="Alves-Ferreira E."/>
            <person name="Grigg M."/>
            <person name="Lorenzi H."/>
            <person name="Galac M."/>
        </authorList>
    </citation>
    <scope>NUCLEOTIDE SEQUENCE [LARGE SCALE GENOMIC DNA]</scope>
    <source>
        <strain evidence="5 6">EAF2021</strain>
    </source>
</reference>
<dbReference type="InterPro" id="IPR000719">
    <property type="entry name" value="Prot_kinase_dom"/>
</dbReference>
<protein>
    <recommendedName>
        <fullName evidence="4">Protein kinase domain-containing protein</fullName>
    </recommendedName>
</protein>
<dbReference type="Proteomes" id="UP001470230">
    <property type="component" value="Unassembled WGS sequence"/>
</dbReference>
<dbReference type="PROSITE" id="PS00108">
    <property type="entry name" value="PROTEIN_KINASE_ST"/>
    <property type="match status" value="1"/>
</dbReference>
<dbReference type="SUPFAM" id="SSF52058">
    <property type="entry name" value="L domain-like"/>
    <property type="match status" value="1"/>
</dbReference>
<comment type="caution">
    <text evidence="5">The sequence shown here is derived from an EMBL/GenBank/DDBJ whole genome shotgun (WGS) entry which is preliminary data.</text>
</comment>
<gene>
    <name evidence="5" type="ORF">M9Y10_004055</name>
</gene>
<keyword evidence="1 3" id="KW-0547">Nucleotide-binding</keyword>
<dbReference type="InterPro" id="IPR017441">
    <property type="entry name" value="Protein_kinase_ATP_BS"/>
</dbReference>
<accession>A0ABR2JRB0</accession>
<keyword evidence="6" id="KW-1185">Reference proteome</keyword>
<dbReference type="PANTHER" id="PTHR44329">
    <property type="entry name" value="SERINE/THREONINE-PROTEIN KINASE TNNI3K-RELATED"/>
    <property type="match status" value="1"/>
</dbReference>
<dbReference type="EMBL" id="JAPFFF010000010">
    <property type="protein sequence ID" value="KAK8881320.1"/>
    <property type="molecule type" value="Genomic_DNA"/>
</dbReference>
<keyword evidence="2 3" id="KW-0067">ATP-binding</keyword>
<dbReference type="PANTHER" id="PTHR44329:SF214">
    <property type="entry name" value="PROTEIN KINASE DOMAIN-CONTAINING PROTEIN"/>
    <property type="match status" value="1"/>
</dbReference>
<dbReference type="InterPro" id="IPR026906">
    <property type="entry name" value="LRR_5"/>
</dbReference>
<name>A0ABR2JRB0_9EUKA</name>
<dbReference type="InterPro" id="IPR032675">
    <property type="entry name" value="LRR_dom_sf"/>
</dbReference>
<evidence type="ECO:0000259" key="4">
    <source>
        <dbReference type="PROSITE" id="PS50011"/>
    </source>
</evidence>
<dbReference type="SUPFAM" id="SSF56112">
    <property type="entry name" value="Protein kinase-like (PK-like)"/>
    <property type="match status" value="1"/>
</dbReference>
<dbReference type="SMART" id="SM00220">
    <property type="entry name" value="S_TKc"/>
    <property type="match status" value="1"/>
</dbReference>
<feature type="binding site" evidence="3">
    <location>
        <position position="57"/>
    </location>
    <ligand>
        <name>ATP</name>
        <dbReference type="ChEBI" id="CHEBI:30616"/>
    </ligand>
</feature>
<dbReference type="InterPro" id="IPR051681">
    <property type="entry name" value="Ser/Thr_Kinases-Pseudokinases"/>
</dbReference>
<dbReference type="Gene3D" id="3.80.10.10">
    <property type="entry name" value="Ribonuclease Inhibitor"/>
    <property type="match status" value="2"/>
</dbReference>
<sequence length="754" mass="85876">MKKNVLPSIKERIHFSRYRKYEVDLAKYEKGNRIGGGVFGVVFRVKEILTGKIYAAKVINCDNNEHICNNTIEQEVKIMIKARHPTIIKMIGFSKKNFFNEFNVTIIMEFTENGSLAEIIGKNQHNQGPLNYTNTNRQIILTGIACGMKYLHKINIIHRDLKPDNILLDNNYHPKITDFGLSKTYKKEQSSIQTNIHRQTQPFAQKNFLDENSINQKMDVYDFAFLMYEVVTDMTPHPEPDAKKMPPSSLHRPQFTSDVKKPIKELIEKCWSSDANDRPTFEEIYDKLTCFCTKEEEVTYEDCCLEDVDIDTFRLYLKENCDIIEKDSQQTNEHLTNSASKNGECEYQIHTLEMEDEKVESNNMIAEQFNCLSLKKKHNVVNNLMNDLKGFAKRFYTNVNTLLNYLSNFQQIENYECVEIITSRNNQHLSEVDEKSEIYFKSETTEVLYDRNTFGTKSQFIQILKLFNHFSFELTHPAENFNDMIRQVISFRKSFFKENHFVFCISIQLMDDKKLEYGKEIDEVKFNAPISEIESNYFYKFSHLKRIVIPSSVTSIGNYAFSECSSLKSISIPSSLTSIKWAAFSGCSSLTQITIPSSVTSIGGYAFSDCSSLTQITIPSSVTSIEYHSFSECSSLTQISIPSSVESIGEYAFYDCSSLKQISIPSSVTSIKWSAFNGCSSLKQVSIPSSVTSIEGWAFAGCSSLNRISIPSSVTSIGTYAFKGCSSLKQISVPSSVTSIGEFAFPSNLKVTRS</sequence>
<feature type="domain" description="Protein kinase" evidence="4">
    <location>
        <begin position="28"/>
        <end position="291"/>
    </location>
</feature>
<dbReference type="PROSITE" id="PS50011">
    <property type="entry name" value="PROTEIN_KINASE_DOM"/>
    <property type="match status" value="1"/>
</dbReference>
<proteinExistence type="predicted"/>